<evidence type="ECO:0000313" key="1">
    <source>
        <dbReference type="Proteomes" id="UP001732720"/>
    </source>
</evidence>
<evidence type="ECO:0000313" key="2">
    <source>
        <dbReference type="RefSeq" id="XP_073933313.1"/>
    </source>
</evidence>
<reference evidence="2" key="1">
    <citation type="submission" date="2025-08" db="UniProtKB">
        <authorList>
            <consortium name="RefSeq"/>
        </authorList>
    </citation>
    <scope>IDENTIFICATION</scope>
</reference>
<name>A0AC58MV85_CASCN</name>
<proteinExistence type="predicted"/>
<organism evidence="1 2">
    <name type="scientific">Castor canadensis</name>
    <name type="common">American beaver</name>
    <dbReference type="NCBI Taxonomy" id="51338"/>
    <lineage>
        <taxon>Eukaryota</taxon>
        <taxon>Metazoa</taxon>
        <taxon>Chordata</taxon>
        <taxon>Craniata</taxon>
        <taxon>Vertebrata</taxon>
        <taxon>Euteleostomi</taxon>
        <taxon>Mammalia</taxon>
        <taxon>Eutheria</taxon>
        <taxon>Euarchontoglires</taxon>
        <taxon>Glires</taxon>
        <taxon>Rodentia</taxon>
        <taxon>Castorimorpha</taxon>
        <taxon>Castoridae</taxon>
        <taxon>Castor</taxon>
    </lineage>
</organism>
<protein>
    <submittedName>
        <fullName evidence="2">Protein FAM151B</fullName>
    </submittedName>
</protein>
<sequence>MTAPAGGPGSWSENILKYFLRNNQISTEDGAEIIWYHAANHKAQMNEAVRSTAHMIEADVFLPSDGSEHGQPIMAHPPETSSDNTLQEWLTEVMKTNKGIKLDFKSLAAVEPSMMLLEEVKRHLKCPVWINADILPGPNGSSKVVDAKPFIDIVTSFFPDVTFSLGWTTGWHREKVIEGYTWTMVKEMEYICSGLTQPITFPVRAALVRQSCSQLLWLLKKSNRYSLTIWTGKYDNYSVEDLLYIRDCFDKNQVFYDILEPQNHEFKQAIGIKVNL</sequence>
<keyword evidence="1" id="KW-1185">Reference proteome</keyword>
<accession>A0AC58MV85</accession>
<dbReference type="Proteomes" id="UP001732720">
    <property type="component" value="Chromosome 6"/>
</dbReference>
<gene>
    <name evidence="2" type="primary">Fam151b</name>
</gene>
<dbReference type="RefSeq" id="XP_073933313.1">
    <property type="nucleotide sequence ID" value="XM_074077212.1"/>
</dbReference>